<keyword evidence="9" id="KW-1185">Reference proteome</keyword>
<keyword evidence="3" id="KW-0808">Transferase</keyword>
<feature type="transmembrane region" description="Helical" evidence="6">
    <location>
        <begin position="20"/>
        <end position="43"/>
    </location>
</feature>
<name>A0AAV2G4G1_9ROSI</name>
<feature type="compositionally biased region" description="Basic residues" evidence="5">
    <location>
        <begin position="88"/>
        <end position="98"/>
    </location>
</feature>
<dbReference type="InterPro" id="IPR007657">
    <property type="entry name" value="Glycosyltransferase_61"/>
</dbReference>
<sequence length="513" mass="57692">MKKCHNLLGRSFTRREQKMVGTGALITFLLIVVSICTVFQEWANLPSPLDIIRSPGIVEVAKKNTLADDKSNGDTRSSGQQQLVVQHSSRKKPKKTKNRTLTGIPKETTTSIGIDRVELKQRKRTLSAMCRKGGISEFCDLKGDIRIDPNPPIVYYVVPTEAADNNVTSSLTIKPYARNDNAGAMESVREWTVKVVPKNHPDLPHCSRVHDSPGVIFSLAGFCGNVFHSFSDVLIPLFATARPFNRQVKLLITDYRKWFINKFIPILQALSRYEMVDIDDVQEDGKNIHCFSRLTLGLKGRQSNELSINTSESEFTIIDFKKFLRSAYSLRKTTAIKLQDGGKKLAPVLLIITRRRTRALRNVEEVERMAVQLGFNVTIAEIDANVSKSAEVINSCDVVLGVHGAALTNMVFLPENAVQIQVVPFDTDWIAKNAYGDPTKDMGVRYLEYKIGIEESSLSKKYPPDHAVLTNPKLFVKQGWKAWSSIYMDNQNVTLDMNRFKPTLLKALELLHQ</sequence>
<dbReference type="PANTHER" id="PTHR20961">
    <property type="entry name" value="GLYCOSYLTRANSFERASE"/>
    <property type="match status" value="1"/>
</dbReference>
<evidence type="ECO:0000256" key="2">
    <source>
        <dbReference type="ARBA" id="ARBA00022676"/>
    </source>
</evidence>
<evidence type="ECO:0000313" key="8">
    <source>
        <dbReference type="EMBL" id="CAL1405536.1"/>
    </source>
</evidence>
<keyword evidence="2" id="KW-0328">Glycosyltransferase</keyword>
<evidence type="ECO:0000259" key="7">
    <source>
        <dbReference type="Pfam" id="PF04577"/>
    </source>
</evidence>
<organism evidence="8 9">
    <name type="scientific">Linum trigynum</name>
    <dbReference type="NCBI Taxonomy" id="586398"/>
    <lineage>
        <taxon>Eukaryota</taxon>
        <taxon>Viridiplantae</taxon>
        <taxon>Streptophyta</taxon>
        <taxon>Embryophyta</taxon>
        <taxon>Tracheophyta</taxon>
        <taxon>Spermatophyta</taxon>
        <taxon>Magnoliopsida</taxon>
        <taxon>eudicotyledons</taxon>
        <taxon>Gunneridae</taxon>
        <taxon>Pentapetalae</taxon>
        <taxon>rosids</taxon>
        <taxon>fabids</taxon>
        <taxon>Malpighiales</taxon>
        <taxon>Linaceae</taxon>
        <taxon>Linum</taxon>
    </lineage>
</organism>
<protein>
    <recommendedName>
        <fullName evidence="7">Glycosyltransferase 61 catalytic domain-containing protein</fullName>
    </recommendedName>
</protein>
<dbReference type="EMBL" id="OZ034821">
    <property type="protein sequence ID" value="CAL1405536.1"/>
    <property type="molecule type" value="Genomic_DNA"/>
</dbReference>
<keyword evidence="6" id="KW-0812">Transmembrane</keyword>
<feature type="region of interest" description="Disordered" evidence="5">
    <location>
        <begin position="67"/>
        <end position="102"/>
    </location>
</feature>
<keyword evidence="6" id="KW-1133">Transmembrane helix</keyword>
<dbReference type="InterPro" id="IPR049625">
    <property type="entry name" value="Glyco_transf_61_cat"/>
</dbReference>
<evidence type="ECO:0000313" key="9">
    <source>
        <dbReference type="Proteomes" id="UP001497516"/>
    </source>
</evidence>
<dbReference type="GO" id="GO:0000139">
    <property type="term" value="C:Golgi membrane"/>
    <property type="evidence" value="ECO:0007669"/>
    <property type="project" value="UniProtKB-SubCell"/>
</dbReference>
<evidence type="ECO:0000256" key="5">
    <source>
        <dbReference type="SAM" id="MobiDB-lite"/>
    </source>
</evidence>
<evidence type="ECO:0000256" key="3">
    <source>
        <dbReference type="ARBA" id="ARBA00022679"/>
    </source>
</evidence>
<keyword evidence="4" id="KW-0325">Glycoprotein</keyword>
<dbReference type="PANTHER" id="PTHR20961:SF5">
    <property type="entry name" value="GLYCOSYLTRANSFERASE-RELATED"/>
    <property type="match status" value="1"/>
</dbReference>
<comment type="subcellular location">
    <subcellularLocation>
        <location evidence="1">Golgi apparatus membrane</location>
        <topology evidence="1">Single-pass type II membrane protein</topology>
    </subcellularLocation>
</comment>
<gene>
    <name evidence="8" type="ORF">LTRI10_LOCUS45317</name>
</gene>
<dbReference type="Pfam" id="PF04577">
    <property type="entry name" value="Glyco_transf_61"/>
    <property type="match status" value="1"/>
</dbReference>
<reference evidence="8 9" key="1">
    <citation type="submission" date="2024-04" db="EMBL/GenBank/DDBJ databases">
        <authorList>
            <person name="Fracassetti M."/>
        </authorList>
    </citation>
    <scope>NUCLEOTIDE SEQUENCE [LARGE SCALE GENOMIC DNA]</scope>
</reference>
<dbReference type="Proteomes" id="UP001497516">
    <property type="component" value="Chromosome 8"/>
</dbReference>
<evidence type="ECO:0000256" key="1">
    <source>
        <dbReference type="ARBA" id="ARBA00004323"/>
    </source>
</evidence>
<evidence type="ECO:0000256" key="6">
    <source>
        <dbReference type="SAM" id="Phobius"/>
    </source>
</evidence>
<accession>A0AAV2G4G1</accession>
<evidence type="ECO:0000256" key="4">
    <source>
        <dbReference type="ARBA" id="ARBA00023180"/>
    </source>
</evidence>
<dbReference type="AlphaFoldDB" id="A0AAV2G4G1"/>
<proteinExistence type="predicted"/>
<feature type="compositionally biased region" description="Polar residues" evidence="5">
    <location>
        <begin position="74"/>
        <end position="87"/>
    </location>
</feature>
<keyword evidence="6" id="KW-0472">Membrane</keyword>
<dbReference type="GO" id="GO:0016763">
    <property type="term" value="F:pentosyltransferase activity"/>
    <property type="evidence" value="ECO:0007669"/>
    <property type="project" value="UniProtKB-ARBA"/>
</dbReference>
<feature type="domain" description="Glycosyltransferase 61 catalytic" evidence="7">
    <location>
        <begin position="315"/>
        <end position="418"/>
    </location>
</feature>